<dbReference type="EMBL" id="JBBDHD010000142">
    <property type="protein sequence ID" value="MFH7599683.1"/>
    <property type="molecule type" value="Genomic_DNA"/>
</dbReference>
<proteinExistence type="predicted"/>
<reference evidence="1 2" key="1">
    <citation type="submission" date="2024-03" db="EMBL/GenBank/DDBJ databases">
        <title>Whole genome sequencing of Streptomyces racemochromogenes, to identify antimicrobial biosynthetic gene clusters.</title>
        <authorList>
            <person name="Suryawanshi P."/>
            <person name="Krishnaraj P.U."/>
            <person name="Arun Y.P."/>
            <person name="Suryawanshi M.P."/>
            <person name="Rakshit O."/>
        </authorList>
    </citation>
    <scope>NUCLEOTIDE SEQUENCE [LARGE SCALE GENOMIC DNA]</scope>
    <source>
        <strain evidence="1 2">AUDT626</strain>
    </source>
</reference>
<gene>
    <name evidence="1" type="ORF">WDV06_31975</name>
</gene>
<dbReference type="RefSeq" id="WP_395513310.1">
    <property type="nucleotide sequence ID" value="NZ_JBBDHD010000142.1"/>
</dbReference>
<dbReference type="Proteomes" id="UP001610631">
    <property type="component" value="Unassembled WGS sequence"/>
</dbReference>
<protein>
    <submittedName>
        <fullName evidence="1">Uncharacterized protein</fullName>
    </submittedName>
</protein>
<accession>A0ABW7PN07</accession>
<evidence type="ECO:0000313" key="2">
    <source>
        <dbReference type="Proteomes" id="UP001610631"/>
    </source>
</evidence>
<evidence type="ECO:0000313" key="1">
    <source>
        <dbReference type="EMBL" id="MFH7599683.1"/>
    </source>
</evidence>
<sequence>MTKQIDDSVKYLDGGAGAEVRAHEHPVGEVVFATSGTLGLRSRLLRSADSDAAATMDTPWTTGSHNWF</sequence>
<comment type="caution">
    <text evidence="1">The sequence shown here is derived from an EMBL/GenBank/DDBJ whole genome shotgun (WGS) entry which is preliminary data.</text>
</comment>
<keyword evidence="2" id="KW-1185">Reference proteome</keyword>
<organism evidence="1 2">
    <name type="scientific">Streptomyces racemochromogenes</name>
    <dbReference type="NCBI Taxonomy" id="67353"/>
    <lineage>
        <taxon>Bacteria</taxon>
        <taxon>Bacillati</taxon>
        <taxon>Actinomycetota</taxon>
        <taxon>Actinomycetes</taxon>
        <taxon>Kitasatosporales</taxon>
        <taxon>Streptomycetaceae</taxon>
        <taxon>Streptomyces</taxon>
    </lineage>
</organism>
<name>A0ABW7PN07_9ACTN</name>